<evidence type="ECO:0000313" key="2">
    <source>
        <dbReference type="Proteomes" id="UP000799755"/>
    </source>
</evidence>
<dbReference type="EMBL" id="MU003537">
    <property type="protein sequence ID" value="KAF2464384.1"/>
    <property type="molecule type" value="Genomic_DNA"/>
</dbReference>
<protein>
    <submittedName>
        <fullName evidence="1">Uncharacterized protein</fullName>
    </submittedName>
</protein>
<evidence type="ECO:0000313" key="1">
    <source>
        <dbReference type="EMBL" id="KAF2464384.1"/>
    </source>
</evidence>
<organism evidence="1 2">
    <name type="scientific">Lindgomyces ingoldianus</name>
    <dbReference type="NCBI Taxonomy" id="673940"/>
    <lineage>
        <taxon>Eukaryota</taxon>
        <taxon>Fungi</taxon>
        <taxon>Dikarya</taxon>
        <taxon>Ascomycota</taxon>
        <taxon>Pezizomycotina</taxon>
        <taxon>Dothideomycetes</taxon>
        <taxon>Pleosporomycetidae</taxon>
        <taxon>Pleosporales</taxon>
        <taxon>Lindgomycetaceae</taxon>
        <taxon>Lindgomyces</taxon>
    </lineage>
</organism>
<gene>
    <name evidence="1" type="ORF">BDR25DRAFT_361653</name>
</gene>
<dbReference type="Proteomes" id="UP000799755">
    <property type="component" value="Unassembled WGS sequence"/>
</dbReference>
<proteinExistence type="predicted"/>
<keyword evidence="2" id="KW-1185">Reference proteome</keyword>
<reference evidence="1" key="1">
    <citation type="journal article" date="2020" name="Stud. Mycol.">
        <title>101 Dothideomycetes genomes: a test case for predicting lifestyles and emergence of pathogens.</title>
        <authorList>
            <person name="Haridas S."/>
            <person name="Albert R."/>
            <person name="Binder M."/>
            <person name="Bloem J."/>
            <person name="Labutti K."/>
            <person name="Salamov A."/>
            <person name="Andreopoulos B."/>
            <person name="Baker S."/>
            <person name="Barry K."/>
            <person name="Bills G."/>
            <person name="Bluhm B."/>
            <person name="Cannon C."/>
            <person name="Castanera R."/>
            <person name="Culley D."/>
            <person name="Daum C."/>
            <person name="Ezra D."/>
            <person name="Gonzalez J."/>
            <person name="Henrissat B."/>
            <person name="Kuo A."/>
            <person name="Liang C."/>
            <person name="Lipzen A."/>
            <person name="Lutzoni F."/>
            <person name="Magnuson J."/>
            <person name="Mondo S."/>
            <person name="Nolan M."/>
            <person name="Ohm R."/>
            <person name="Pangilinan J."/>
            <person name="Park H.-J."/>
            <person name="Ramirez L."/>
            <person name="Alfaro M."/>
            <person name="Sun H."/>
            <person name="Tritt A."/>
            <person name="Yoshinaga Y."/>
            <person name="Zwiers L.-H."/>
            <person name="Turgeon B."/>
            <person name="Goodwin S."/>
            <person name="Spatafora J."/>
            <person name="Crous P."/>
            <person name="Grigoriev I."/>
        </authorList>
    </citation>
    <scope>NUCLEOTIDE SEQUENCE</scope>
    <source>
        <strain evidence="1">ATCC 200398</strain>
    </source>
</reference>
<comment type="caution">
    <text evidence="1">The sequence shown here is derived from an EMBL/GenBank/DDBJ whole genome shotgun (WGS) entry which is preliminary data.</text>
</comment>
<accession>A0ACB6QBG2</accession>
<name>A0ACB6QBG2_9PLEO</name>
<sequence>MSYSNVFQYAQRLIDKRNLISLFFCCLIFHSLVSLERQRTTMLAVVGDAGDKRSSRKDNYEFVLEEGLKVTAKTYYGNLRINGKS</sequence>